<dbReference type="SMART" id="SM00360">
    <property type="entry name" value="RRM"/>
    <property type="match status" value="1"/>
</dbReference>
<dbReference type="InParanoid" id="A0A7M7N439"/>
<dbReference type="KEGG" id="spu:115920160"/>
<dbReference type="GeneID" id="115920160"/>
<keyword evidence="2" id="KW-0963">Cytoplasm</keyword>
<dbReference type="PROSITE" id="PS50102">
    <property type="entry name" value="RRM"/>
    <property type="match status" value="1"/>
</dbReference>
<reference evidence="9" key="1">
    <citation type="submission" date="2015-02" db="EMBL/GenBank/DDBJ databases">
        <title>Genome sequencing for Strongylocentrotus purpuratus.</title>
        <authorList>
            <person name="Murali S."/>
            <person name="Liu Y."/>
            <person name="Vee V."/>
            <person name="English A."/>
            <person name="Wang M."/>
            <person name="Skinner E."/>
            <person name="Han Y."/>
            <person name="Muzny D.M."/>
            <person name="Worley K.C."/>
            <person name="Gibbs R.A."/>
        </authorList>
    </citation>
    <scope>NUCLEOTIDE SEQUENCE</scope>
</reference>
<keyword evidence="3" id="KW-0677">Repeat</keyword>
<protein>
    <recommendedName>
        <fullName evidence="7">RRM domain-containing protein</fullName>
    </recommendedName>
</protein>
<feature type="compositionally biased region" description="Polar residues" evidence="6">
    <location>
        <begin position="1"/>
        <end position="11"/>
    </location>
</feature>
<evidence type="ECO:0000256" key="6">
    <source>
        <dbReference type="SAM" id="MobiDB-lite"/>
    </source>
</evidence>
<dbReference type="OrthoDB" id="1875751at2759"/>
<evidence type="ECO:0000259" key="7">
    <source>
        <dbReference type="PROSITE" id="PS50102"/>
    </source>
</evidence>
<dbReference type="FunFam" id="3.30.70.330:FF:000025">
    <property type="entry name" value="RNA-binding protein Musashi homolog 2 isoform X1"/>
    <property type="match status" value="1"/>
</dbReference>
<dbReference type="Proteomes" id="UP000007110">
    <property type="component" value="Unassembled WGS sequence"/>
</dbReference>
<accession>A0A7M7N439</accession>
<feature type="compositionally biased region" description="Basic and acidic residues" evidence="6">
    <location>
        <begin position="12"/>
        <end position="21"/>
    </location>
</feature>
<comment type="subcellular location">
    <subcellularLocation>
        <location evidence="1">Cytoplasm</location>
    </subcellularLocation>
</comment>
<reference evidence="8" key="2">
    <citation type="submission" date="2021-01" db="UniProtKB">
        <authorList>
            <consortium name="EnsemblMetazoa"/>
        </authorList>
    </citation>
    <scope>IDENTIFICATION</scope>
</reference>
<keyword evidence="9" id="KW-1185">Reference proteome</keyword>
<proteinExistence type="predicted"/>
<dbReference type="InterPro" id="IPR000504">
    <property type="entry name" value="RRM_dom"/>
</dbReference>
<dbReference type="Gene3D" id="3.30.70.330">
    <property type="match status" value="1"/>
</dbReference>
<dbReference type="GO" id="GO:0003729">
    <property type="term" value="F:mRNA binding"/>
    <property type="evidence" value="ECO:0000318"/>
    <property type="project" value="GO_Central"/>
</dbReference>
<dbReference type="RefSeq" id="XP_030831001.1">
    <property type="nucleotide sequence ID" value="XM_030975141.1"/>
</dbReference>
<keyword evidence="4 5" id="KW-0694">RNA-binding</keyword>
<dbReference type="InterPro" id="IPR012677">
    <property type="entry name" value="Nucleotide-bd_a/b_plait_sf"/>
</dbReference>
<dbReference type="GO" id="GO:0006417">
    <property type="term" value="P:regulation of translation"/>
    <property type="evidence" value="ECO:0000318"/>
    <property type="project" value="GO_Central"/>
</dbReference>
<name>A0A7M7N439_STRPU</name>
<evidence type="ECO:0000313" key="8">
    <source>
        <dbReference type="EnsemblMetazoa" id="XP_030831001"/>
    </source>
</evidence>
<dbReference type="PANTHER" id="PTHR48032:SF18">
    <property type="entry name" value="RRM DOMAIN-CONTAINING PROTEIN"/>
    <property type="match status" value="1"/>
</dbReference>
<evidence type="ECO:0000256" key="3">
    <source>
        <dbReference type="ARBA" id="ARBA00022737"/>
    </source>
</evidence>
<dbReference type="Pfam" id="PF00076">
    <property type="entry name" value="RRM_1"/>
    <property type="match status" value="1"/>
</dbReference>
<evidence type="ECO:0000256" key="5">
    <source>
        <dbReference type="PROSITE-ProRule" id="PRU00176"/>
    </source>
</evidence>
<evidence type="ECO:0000256" key="1">
    <source>
        <dbReference type="ARBA" id="ARBA00004496"/>
    </source>
</evidence>
<dbReference type="OMA" id="DKHTING"/>
<dbReference type="PANTHER" id="PTHR48032">
    <property type="entry name" value="RNA-BINDING PROTEIN MUSASHI HOMOLOG RBP6"/>
    <property type="match status" value="1"/>
</dbReference>
<dbReference type="SUPFAM" id="SSF54928">
    <property type="entry name" value="RNA-binding domain, RBD"/>
    <property type="match status" value="1"/>
</dbReference>
<dbReference type="EnsemblMetazoa" id="XM_030975141">
    <property type="protein sequence ID" value="XP_030831001"/>
    <property type="gene ID" value="LOC115920160"/>
</dbReference>
<evidence type="ECO:0000313" key="9">
    <source>
        <dbReference type="Proteomes" id="UP000007110"/>
    </source>
</evidence>
<dbReference type="GO" id="GO:0005737">
    <property type="term" value="C:cytoplasm"/>
    <property type="evidence" value="ECO:0000318"/>
    <property type="project" value="GO_Central"/>
</dbReference>
<feature type="region of interest" description="Disordered" evidence="6">
    <location>
        <begin position="1"/>
        <end position="21"/>
    </location>
</feature>
<evidence type="ECO:0000256" key="2">
    <source>
        <dbReference type="ARBA" id="ARBA00022490"/>
    </source>
</evidence>
<dbReference type="InterPro" id="IPR035979">
    <property type="entry name" value="RBD_domain_sf"/>
</dbReference>
<feature type="domain" description="RRM" evidence="7">
    <location>
        <begin position="21"/>
        <end position="100"/>
    </location>
</feature>
<evidence type="ECO:0000256" key="4">
    <source>
        <dbReference type="ARBA" id="ARBA00022884"/>
    </source>
</evidence>
<organism evidence="8 9">
    <name type="scientific">Strongylocentrotus purpuratus</name>
    <name type="common">Purple sea urchin</name>
    <dbReference type="NCBI Taxonomy" id="7668"/>
    <lineage>
        <taxon>Eukaryota</taxon>
        <taxon>Metazoa</taxon>
        <taxon>Echinodermata</taxon>
        <taxon>Eleutherozoa</taxon>
        <taxon>Echinozoa</taxon>
        <taxon>Echinoidea</taxon>
        <taxon>Euechinoidea</taxon>
        <taxon>Echinacea</taxon>
        <taxon>Camarodonta</taxon>
        <taxon>Echinidea</taxon>
        <taxon>Strongylocentrotidae</taxon>
        <taxon>Strongylocentrotus</taxon>
    </lineage>
</organism>
<sequence>MDPSSQQNATTHDADGNHDPGKMFVGGLSWETSTDGLRKYFCQFGEVKECVIMRDTTTRRSRGFGFVTFSDPAHVETVIQRGTHEVDKKKVDPKVAFPKRSHPKVRTVNFNSPPLFLFFTDKKRLKTFCQGV</sequence>
<dbReference type="AlphaFoldDB" id="A0A7M7N439"/>